<feature type="compositionally biased region" description="Low complexity" evidence="6">
    <location>
        <begin position="200"/>
        <end position="221"/>
    </location>
</feature>
<feature type="compositionally biased region" description="Polar residues" evidence="6">
    <location>
        <begin position="1"/>
        <end position="10"/>
    </location>
</feature>
<dbReference type="GO" id="GO:0005634">
    <property type="term" value="C:nucleus"/>
    <property type="evidence" value="ECO:0007669"/>
    <property type="project" value="UniProtKB-SubCell"/>
</dbReference>
<dbReference type="GO" id="GO:0003677">
    <property type="term" value="F:DNA binding"/>
    <property type="evidence" value="ECO:0007669"/>
    <property type="project" value="UniProtKB-KW"/>
</dbReference>
<evidence type="ECO:0000256" key="1">
    <source>
        <dbReference type="ARBA" id="ARBA00004123"/>
    </source>
</evidence>
<dbReference type="Pfam" id="PF00172">
    <property type="entry name" value="Zn_clus"/>
    <property type="match status" value="1"/>
</dbReference>
<feature type="region of interest" description="Disordered" evidence="6">
    <location>
        <begin position="192"/>
        <end position="265"/>
    </location>
</feature>
<dbReference type="GO" id="GO:0000981">
    <property type="term" value="F:DNA-binding transcription factor activity, RNA polymerase II-specific"/>
    <property type="evidence" value="ECO:0007669"/>
    <property type="project" value="InterPro"/>
</dbReference>
<dbReference type="PROSITE" id="PS50048">
    <property type="entry name" value="ZN2_CY6_FUNGAL_2"/>
    <property type="match status" value="1"/>
</dbReference>
<dbReference type="Proteomes" id="UP000006514">
    <property type="component" value="Unassembled WGS sequence"/>
</dbReference>
<proteinExistence type="predicted"/>
<keyword evidence="4" id="KW-0539">Nucleus</keyword>
<evidence type="ECO:0000313" key="9">
    <source>
        <dbReference type="Proteomes" id="UP000006514"/>
    </source>
</evidence>
<dbReference type="Gene3D" id="1.20.5.340">
    <property type="match status" value="1"/>
</dbReference>
<feature type="region of interest" description="Disordered" evidence="6">
    <location>
        <begin position="151"/>
        <end position="175"/>
    </location>
</feature>
<dbReference type="SMART" id="SM00066">
    <property type="entry name" value="GAL4"/>
    <property type="match status" value="1"/>
</dbReference>
<evidence type="ECO:0000259" key="7">
    <source>
        <dbReference type="PROSITE" id="PS50048"/>
    </source>
</evidence>
<keyword evidence="3" id="KW-0238">DNA-binding</keyword>
<evidence type="ECO:0000313" key="8">
    <source>
        <dbReference type="EMBL" id="EJD37239.1"/>
    </source>
</evidence>
<keyword evidence="2" id="KW-0479">Metal-binding</keyword>
<dbReference type="KEGG" id="adl:AURDEDRAFT_154427"/>
<sequence>MSTLGISQPGGSAGGDDTPHNPRRVNHIGRACDTCRRRHLKCDGGVPKCQQCTIGHQTCERSGTDLRRSPGAATLEKLETKIAELEAKTTMLESSNQQLEAKATMLEASNQALEAKTAALETSNKELAHEVNLLKVTAEMQMSLSISSDASLGPLSSSFPSPVDSSPRPASFGQPLPFQADELLQVPHFGHVPRQHRRTMSGLSTSSGSSFDSRMSSAMHSPHVPGLIIDPAPAGSWRSTSPAESPLPAFPATLGSPSATDYQSA</sequence>
<dbReference type="Gene3D" id="4.10.240.10">
    <property type="entry name" value="Zn(2)-C6 fungal-type DNA-binding domain"/>
    <property type="match status" value="1"/>
</dbReference>
<name>J0LH98_AURST</name>
<evidence type="ECO:0000256" key="3">
    <source>
        <dbReference type="ARBA" id="ARBA00023125"/>
    </source>
</evidence>
<dbReference type="InterPro" id="IPR050987">
    <property type="entry name" value="AtrR-like"/>
</dbReference>
<dbReference type="InterPro" id="IPR036864">
    <property type="entry name" value="Zn2-C6_fun-type_DNA-bd_sf"/>
</dbReference>
<keyword evidence="9" id="KW-1185">Reference proteome</keyword>
<dbReference type="EMBL" id="JH687845">
    <property type="protein sequence ID" value="EJD37239.1"/>
    <property type="molecule type" value="Genomic_DNA"/>
</dbReference>
<dbReference type="SUPFAM" id="SSF57701">
    <property type="entry name" value="Zn2/Cys6 DNA-binding domain"/>
    <property type="match status" value="1"/>
</dbReference>
<evidence type="ECO:0000256" key="4">
    <source>
        <dbReference type="ARBA" id="ARBA00023242"/>
    </source>
</evidence>
<dbReference type="PROSITE" id="PS00463">
    <property type="entry name" value="ZN2_CY6_FUNGAL_1"/>
    <property type="match status" value="1"/>
</dbReference>
<dbReference type="PANTHER" id="PTHR46910">
    <property type="entry name" value="TRANSCRIPTION FACTOR PDR1"/>
    <property type="match status" value="1"/>
</dbReference>
<feature type="non-terminal residue" evidence="8">
    <location>
        <position position="265"/>
    </location>
</feature>
<reference evidence="9" key="1">
    <citation type="journal article" date="2012" name="Science">
        <title>The Paleozoic origin of enzymatic lignin decomposition reconstructed from 31 fungal genomes.</title>
        <authorList>
            <person name="Floudas D."/>
            <person name="Binder M."/>
            <person name="Riley R."/>
            <person name="Barry K."/>
            <person name="Blanchette R.A."/>
            <person name="Henrissat B."/>
            <person name="Martinez A.T."/>
            <person name="Otillar R."/>
            <person name="Spatafora J.W."/>
            <person name="Yadav J.S."/>
            <person name="Aerts A."/>
            <person name="Benoit I."/>
            <person name="Boyd A."/>
            <person name="Carlson A."/>
            <person name="Copeland A."/>
            <person name="Coutinho P.M."/>
            <person name="de Vries R.P."/>
            <person name="Ferreira P."/>
            <person name="Findley K."/>
            <person name="Foster B."/>
            <person name="Gaskell J."/>
            <person name="Glotzer D."/>
            <person name="Gorecki P."/>
            <person name="Heitman J."/>
            <person name="Hesse C."/>
            <person name="Hori C."/>
            <person name="Igarashi K."/>
            <person name="Jurgens J.A."/>
            <person name="Kallen N."/>
            <person name="Kersten P."/>
            <person name="Kohler A."/>
            <person name="Kuees U."/>
            <person name="Kumar T.K.A."/>
            <person name="Kuo A."/>
            <person name="LaButti K."/>
            <person name="Larrondo L.F."/>
            <person name="Lindquist E."/>
            <person name="Ling A."/>
            <person name="Lombard V."/>
            <person name="Lucas S."/>
            <person name="Lundell T."/>
            <person name="Martin R."/>
            <person name="McLaughlin D.J."/>
            <person name="Morgenstern I."/>
            <person name="Morin E."/>
            <person name="Murat C."/>
            <person name="Nagy L.G."/>
            <person name="Nolan M."/>
            <person name="Ohm R.A."/>
            <person name="Patyshakuliyeva A."/>
            <person name="Rokas A."/>
            <person name="Ruiz-Duenas F.J."/>
            <person name="Sabat G."/>
            <person name="Salamov A."/>
            <person name="Samejima M."/>
            <person name="Schmutz J."/>
            <person name="Slot J.C."/>
            <person name="St John F."/>
            <person name="Stenlid J."/>
            <person name="Sun H."/>
            <person name="Sun S."/>
            <person name="Syed K."/>
            <person name="Tsang A."/>
            <person name="Wiebenga A."/>
            <person name="Young D."/>
            <person name="Pisabarro A."/>
            <person name="Eastwood D.C."/>
            <person name="Martin F."/>
            <person name="Cullen D."/>
            <person name="Grigoriev I.V."/>
            <person name="Hibbett D.S."/>
        </authorList>
    </citation>
    <scope>NUCLEOTIDE SEQUENCE [LARGE SCALE GENOMIC DNA]</scope>
    <source>
        <strain evidence="9">TFB10046</strain>
    </source>
</reference>
<evidence type="ECO:0000256" key="2">
    <source>
        <dbReference type="ARBA" id="ARBA00022723"/>
    </source>
</evidence>
<comment type="subcellular location">
    <subcellularLocation>
        <location evidence="1">Nucleus</location>
    </subcellularLocation>
</comment>
<dbReference type="AlphaFoldDB" id="J0LH98"/>
<protein>
    <recommendedName>
        <fullName evidence="7">Zn(2)-C6 fungal-type domain-containing protein</fullName>
    </recommendedName>
</protein>
<evidence type="ECO:0000256" key="6">
    <source>
        <dbReference type="SAM" id="MobiDB-lite"/>
    </source>
</evidence>
<evidence type="ECO:0000256" key="5">
    <source>
        <dbReference type="SAM" id="Coils"/>
    </source>
</evidence>
<dbReference type="OrthoDB" id="39175at2759"/>
<keyword evidence="5" id="KW-0175">Coiled coil</keyword>
<dbReference type="InParanoid" id="J0LH98"/>
<organism evidence="8 9">
    <name type="scientific">Auricularia subglabra (strain TFB-10046 / SS5)</name>
    <name type="common">White-rot fungus</name>
    <name type="synonym">Auricularia delicata (strain TFB10046)</name>
    <dbReference type="NCBI Taxonomy" id="717982"/>
    <lineage>
        <taxon>Eukaryota</taxon>
        <taxon>Fungi</taxon>
        <taxon>Dikarya</taxon>
        <taxon>Basidiomycota</taxon>
        <taxon>Agaricomycotina</taxon>
        <taxon>Agaricomycetes</taxon>
        <taxon>Auriculariales</taxon>
        <taxon>Auriculariaceae</taxon>
        <taxon>Auricularia</taxon>
    </lineage>
</organism>
<feature type="compositionally biased region" description="Low complexity" evidence="6">
    <location>
        <begin position="151"/>
        <end position="169"/>
    </location>
</feature>
<feature type="compositionally biased region" description="Polar residues" evidence="6">
    <location>
        <begin position="255"/>
        <end position="265"/>
    </location>
</feature>
<accession>J0LH98</accession>
<gene>
    <name evidence="8" type="ORF">AURDEDRAFT_154427</name>
</gene>
<dbReference type="CDD" id="cd00067">
    <property type="entry name" value="GAL4"/>
    <property type="match status" value="1"/>
</dbReference>
<dbReference type="PANTHER" id="PTHR46910:SF3">
    <property type="entry name" value="HALOTOLERANCE PROTEIN 9-RELATED"/>
    <property type="match status" value="1"/>
</dbReference>
<feature type="coiled-coil region" evidence="5">
    <location>
        <begin position="75"/>
        <end position="130"/>
    </location>
</feature>
<feature type="region of interest" description="Disordered" evidence="6">
    <location>
        <begin position="1"/>
        <end position="24"/>
    </location>
</feature>
<dbReference type="InterPro" id="IPR001138">
    <property type="entry name" value="Zn2Cys6_DnaBD"/>
</dbReference>
<dbReference type="GO" id="GO:0008270">
    <property type="term" value="F:zinc ion binding"/>
    <property type="evidence" value="ECO:0007669"/>
    <property type="project" value="InterPro"/>
</dbReference>
<feature type="domain" description="Zn(2)-C6 fungal-type" evidence="7">
    <location>
        <begin position="31"/>
        <end position="59"/>
    </location>
</feature>